<proteinExistence type="predicted"/>
<comment type="caution">
    <text evidence="2">The sequence shown here is derived from an EMBL/GenBank/DDBJ whole genome shotgun (WGS) entry which is preliminary data.</text>
</comment>
<sequence>MISLSPLAELPVPVTSGAFSSDLSHTFNIMEASFVGNKQVDPHNLPKSSTQKIPDEELDKREAQRLKEGAKEPGANKVAGAASRDPQDYDTSNRGGQGNTQPQKDPIL</sequence>
<dbReference type="AlphaFoldDB" id="A0A8H5GC91"/>
<protein>
    <submittedName>
        <fullName evidence="2">Uncharacterized protein</fullName>
    </submittedName>
</protein>
<dbReference type="EMBL" id="JAACJO010000002">
    <property type="protein sequence ID" value="KAF5362312.1"/>
    <property type="molecule type" value="Genomic_DNA"/>
</dbReference>
<feature type="compositionally biased region" description="Basic and acidic residues" evidence="1">
    <location>
        <begin position="53"/>
        <end position="71"/>
    </location>
</feature>
<reference evidence="2 3" key="1">
    <citation type="journal article" date="2020" name="ISME J.">
        <title>Uncovering the hidden diversity of litter-decomposition mechanisms in mushroom-forming fungi.</title>
        <authorList>
            <person name="Floudas D."/>
            <person name="Bentzer J."/>
            <person name="Ahren D."/>
            <person name="Johansson T."/>
            <person name="Persson P."/>
            <person name="Tunlid A."/>
        </authorList>
    </citation>
    <scope>NUCLEOTIDE SEQUENCE [LARGE SCALE GENOMIC DNA]</scope>
    <source>
        <strain evidence="2 3">CBS 146.42</strain>
    </source>
</reference>
<keyword evidence="3" id="KW-1185">Reference proteome</keyword>
<accession>A0A8H5GC91</accession>
<evidence type="ECO:0000313" key="2">
    <source>
        <dbReference type="EMBL" id="KAF5362312.1"/>
    </source>
</evidence>
<gene>
    <name evidence="2" type="ORF">D9756_002024</name>
</gene>
<evidence type="ECO:0000313" key="3">
    <source>
        <dbReference type="Proteomes" id="UP000559027"/>
    </source>
</evidence>
<feature type="region of interest" description="Disordered" evidence="1">
    <location>
        <begin position="36"/>
        <end position="108"/>
    </location>
</feature>
<evidence type="ECO:0000256" key="1">
    <source>
        <dbReference type="SAM" id="MobiDB-lite"/>
    </source>
</evidence>
<feature type="compositionally biased region" description="Polar residues" evidence="1">
    <location>
        <begin position="89"/>
        <end position="108"/>
    </location>
</feature>
<dbReference type="OrthoDB" id="3003491at2759"/>
<organism evidence="2 3">
    <name type="scientific">Leucocoprinus leucothites</name>
    <dbReference type="NCBI Taxonomy" id="201217"/>
    <lineage>
        <taxon>Eukaryota</taxon>
        <taxon>Fungi</taxon>
        <taxon>Dikarya</taxon>
        <taxon>Basidiomycota</taxon>
        <taxon>Agaricomycotina</taxon>
        <taxon>Agaricomycetes</taxon>
        <taxon>Agaricomycetidae</taxon>
        <taxon>Agaricales</taxon>
        <taxon>Agaricineae</taxon>
        <taxon>Agaricaceae</taxon>
        <taxon>Leucocoprinus</taxon>
    </lineage>
</organism>
<dbReference type="Proteomes" id="UP000559027">
    <property type="component" value="Unassembled WGS sequence"/>
</dbReference>
<name>A0A8H5GC91_9AGAR</name>
<feature type="region of interest" description="Disordered" evidence="1">
    <location>
        <begin position="1"/>
        <end position="20"/>
    </location>
</feature>